<keyword evidence="3" id="KW-0812">Transmembrane</keyword>
<dbReference type="OrthoDB" id="2565024at2759"/>
<evidence type="ECO:0000256" key="8">
    <source>
        <dbReference type="ARBA" id="ARBA00022989"/>
    </source>
</evidence>
<keyword evidence="6" id="KW-0378">Hydrolase</keyword>
<protein>
    <recommendedName>
        <fullName evidence="19">AAA+ ATPase domain-containing protein</fullName>
    </recommendedName>
</protein>
<dbReference type="InterPro" id="IPR057495">
    <property type="entry name" value="AAA_lid_BCS1"/>
</dbReference>
<evidence type="ECO:0000313" key="18">
    <source>
        <dbReference type="Proteomes" id="UP000078595"/>
    </source>
</evidence>
<keyword evidence="8" id="KW-1133">Transmembrane helix</keyword>
<dbReference type="GO" id="GO:0005524">
    <property type="term" value="F:ATP binding"/>
    <property type="evidence" value="ECO:0007669"/>
    <property type="project" value="UniProtKB-KW"/>
</dbReference>
<dbReference type="SMART" id="SM01024">
    <property type="entry name" value="BCS1_N"/>
    <property type="match status" value="1"/>
</dbReference>
<dbReference type="STRING" id="1296121.A0A1A6A1P3"/>
<keyword evidence="18" id="KW-1185">Reference proteome</keyword>
<dbReference type="AlphaFoldDB" id="A0A1A6A1P3"/>
<comment type="catalytic activity">
    <reaction evidence="11">
        <text>ATP + H2O = ADP + phosphate + H(+)</text>
        <dbReference type="Rhea" id="RHEA:13065"/>
        <dbReference type="ChEBI" id="CHEBI:15377"/>
        <dbReference type="ChEBI" id="CHEBI:15378"/>
        <dbReference type="ChEBI" id="CHEBI:30616"/>
        <dbReference type="ChEBI" id="CHEBI:43474"/>
        <dbReference type="ChEBI" id="CHEBI:456216"/>
    </reaction>
    <physiologicalReaction direction="left-to-right" evidence="11">
        <dbReference type="Rhea" id="RHEA:13066"/>
    </physiologicalReaction>
</comment>
<dbReference type="InterPro" id="IPR050747">
    <property type="entry name" value="Mitochondrial_chaperone_BCS1"/>
</dbReference>
<name>A0A1A6A1P3_9TREE</name>
<evidence type="ECO:0000256" key="10">
    <source>
        <dbReference type="ARBA" id="ARBA00023136"/>
    </source>
</evidence>
<dbReference type="SUPFAM" id="SSF52540">
    <property type="entry name" value="P-loop containing nucleoside triphosphate hydrolases"/>
    <property type="match status" value="1"/>
</dbReference>
<evidence type="ECO:0000313" key="17">
    <source>
        <dbReference type="EMBL" id="WWC63637.1"/>
    </source>
</evidence>
<evidence type="ECO:0008006" key="19">
    <source>
        <dbReference type="Google" id="ProtNLM"/>
    </source>
</evidence>
<keyword evidence="4 12" id="KW-0547">Nucleotide-binding</keyword>
<dbReference type="EMBL" id="CP144536">
    <property type="protein sequence ID" value="WWC63637.1"/>
    <property type="molecule type" value="Genomic_DNA"/>
</dbReference>
<dbReference type="VEuPathDB" id="FungiDB:I303_06261"/>
<evidence type="ECO:0000256" key="5">
    <source>
        <dbReference type="ARBA" id="ARBA00022792"/>
    </source>
</evidence>
<organism evidence="16">
    <name type="scientific">Kwoniella dejecticola CBS 10117</name>
    <dbReference type="NCBI Taxonomy" id="1296121"/>
    <lineage>
        <taxon>Eukaryota</taxon>
        <taxon>Fungi</taxon>
        <taxon>Dikarya</taxon>
        <taxon>Basidiomycota</taxon>
        <taxon>Agaricomycotina</taxon>
        <taxon>Tremellomycetes</taxon>
        <taxon>Tremellales</taxon>
        <taxon>Cryptococcaceae</taxon>
        <taxon>Kwoniella</taxon>
    </lineage>
</organism>
<dbReference type="InterPro" id="IPR014851">
    <property type="entry name" value="BCS1_N"/>
</dbReference>
<dbReference type="SMART" id="SM00382">
    <property type="entry name" value="AAA"/>
    <property type="match status" value="1"/>
</dbReference>
<dbReference type="InterPro" id="IPR003960">
    <property type="entry name" value="ATPase_AAA_CS"/>
</dbReference>
<keyword evidence="7 12" id="KW-0067">ATP-binding</keyword>
<dbReference type="InterPro" id="IPR027417">
    <property type="entry name" value="P-loop_NTPase"/>
</dbReference>
<feature type="domain" description="BCS1 N-terminal" evidence="15">
    <location>
        <begin position="30"/>
        <end position="273"/>
    </location>
</feature>
<dbReference type="Pfam" id="PF08740">
    <property type="entry name" value="BCS1_N"/>
    <property type="match status" value="1"/>
</dbReference>
<evidence type="ECO:0000256" key="11">
    <source>
        <dbReference type="ARBA" id="ARBA00048778"/>
    </source>
</evidence>
<dbReference type="InterPro" id="IPR003593">
    <property type="entry name" value="AAA+_ATPase"/>
</dbReference>
<keyword evidence="9" id="KW-0496">Mitochondrion</keyword>
<dbReference type="GO" id="GO:0005743">
    <property type="term" value="C:mitochondrial inner membrane"/>
    <property type="evidence" value="ECO:0007669"/>
    <property type="project" value="UniProtKB-SubCell"/>
</dbReference>
<evidence type="ECO:0000256" key="9">
    <source>
        <dbReference type="ARBA" id="ARBA00023128"/>
    </source>
</evidence>
<sequence length="614" mass="68125">MIFSYIFATFTHLLEFIQSNKALNEGLRFLLVGIALELSRRGAAYLVHSAYSSVVATARISEGDDAFDWLYTYLSMHSQIATSSNSADSSDPSKPIDGRARFDKQGRWIAKHSFWDIVRDYLYPTSNGSVMMDVQLATKRPRHFTHYLKPAYTAAEHAQAKSGGYGFGGGGEFGIDVVPSYGQMQRISYRGKTIKMGVIQEEGNGYQGGLKWIIMESYFTTPEIFNYLVLDARALFQSMISTNTTSVYTPDFSHGTTRWSKHATKNNRSWDSIFLDANIKEWILNDATEFLKEQGFYEKRGIPYRRGYMCFGVAGSGKSSMIGALAGKLGLDIYLISLGARQLDDDGLQSLLRTCPGRCLLLMEDIDCAFTTKSPNSMRIDPTADPAFFPPTPVQQGPSARISEKTITLSGLLNAIDGVASSEGRLLFCTTNLKDKIDPALSRPGRCDIWIEFKNATKSQAKSLFEYFYDSEHEHDPFIDASHAQPEDGSEAEEEKAGGVDQKTGNIPVTENMEQLTRKELSSLAEKFSSEIPEDKISVSAIQGYLMRYKRDPRLALKNVKSWIDGGCGQGSTPLLHDGKVEMKSMIRDAKVNGYTGGEDVGAFNGHLDDGEDE</sequence>
<dbReference type="Proteomes" id="UP000078595">
    <property type="component" value="Chromosome 7"/>
</dbReference>
<dbReference type="RefSeq" id="XP_018261816.1">
    <property type="nucleotide sequence ID" value="XM_018409543.1"/>
</dbReference>
<evidence type="ECO:0000256" key="1">
    <source>
        <dbReference type="ARBA" id="ARBA00004434"/>
    </source>
</evidence>
<comment type="subcellular location">
    <subcellularLocation>
        <location evidence="1">Mitochondrion inner membrane</location>
        <topology evidence="1">Single-pass membrane protein</topology>
    </subcellularLocation>
</comment>
<keyword evidence="5" id="KW-0999">Mitochondrion inner membrane</keyword>
<evidence type="ECO:0000256" key="3">
    <source>
        <dbReference type="ARBA" id="ARBA00022692"/>
    </source>
</evidence>
<dbReference type="GeneID" id="28969960"/>
<dbReference type="PANTHER" id="PTHR23070">
    <property type="entry name" value="BCS1 AAA-TYPE ATPASE"/>
    <property type="match status" value="1"/>
</dbReference>
<dbReference type="EMBL" id="KI894033">
    <property type="protein sequence ID" value="OBR83974.1"/>
    <property type="molecule type" value="Genomic_DNA"/>
</dbReference>
<reference evidence="16" key="1">
    <citation type="submission" date="2013-07" db="EMBL/GenBank/DDBJ databases">
        <title>The Genome Sequence of Cryptococcus dejecticola CBS10117.</title>
        <authorList>
            <consortium name="The Broad Institute Genome Sequencing Platform"/>
            <person name="Cuomo C."/>
            <person name="Litvintseva A."/>
            <person name="Chen Y."/>
            <person name="Heitman J."/>
            <person name="Sun S."/>
            <person name="Springer D."/>
            <person name="Dromer F."/>
            <person name="Young S.K."/>
            <person name="Zeng Q."/>
            <person name="Gargeya S."/>
            <person name="Fitzgerald M."/>
            <person name="Abouelleil A."/>
            <person name="Alvarado L."/>
            <person name="Berlin A.M."/>
            <person name="Chapman S.B."/>
            <person name="Dewar J."/>
            <person name="Goldberg J."/>
            <person name="Griggs A."/>
            <person name="Gujja S."/>
            <person name="Hansen M."/>
            <person name="Howarth C."/>
            <person name="Imamovic A."/>
            <person name="Larimer J."/>
            <person name="McCowan C."/>
            <person name="Murphy C."/>
            <person name="Pearson M."/>
            <person name="Priest M."/>
            <person name="Roberts A."/>
            <person name="Saif S."/>
            <person name="Shea T."/>
            <person name="Sykes S."/>
            <person name="Wortman J."/>
            <person name="Nusbaum C."/>
            <person name="Birren B."/>
        </authorList>
    </citation>
    <scope>NUCLEOTIDE SEQUENCE [LARGE SCALE GENOMIC DNA]</scope>
    <source>
        <strain evidence="16">CBS 10117</strain>
    </source>
</reference>
<feature type="domain" description="AAA+ ATPase" evidence="14">
    <location>
        <begin position="304"/>
        <end position="455"/>
    </location>
</feature>
<evidence type="ECO:0000259" key="14">
    <source>
        <dbReference type="SMART" id="SM00382"/>
    </source>
</evidence>
<evidence type="ECO:0000256" key="2">
    <source>
        <dbReference type="ARBA" id="ARBA00007448"/>
    </source>
</evidence>
<dbReference type="KEGG" id="kdj:28969960"/>
<dbReference type="InterPro" id="IPR003959">
    <property type="entry name" value="ATPase_AAA_core"/>
</dbReference>
<accession>A0A1A6A1P3</accession>
<evidence type="ECO:0000256" key="7">
    <source>
        <dbReference type="ARBA" id="ARBA00022840"/>
    </source>
</evidence>
<dbReference type="Pfam" id="PF00004">
    <property type="entry name" value="AAA"/>
    <property type="match status" value="1"/>
</dbReference>
<proteinExistence type="inferred from homology"/>
<dbReference type="Pfam" id="PF25426">
    <property type="entry name" value="AAA_lid_BCS1"/>
    <property type="match status" value="1"/>
</dbReference>
<evidence type="ECO:0000256" key="4">
    <source>
        <dbReference type="ARBA" id="ARBA00022741"/>
    </source>
</evidence>
<dbReference type="PROSITE" id="PS00674">
    <property type="entry name" value="AAA"/>
    <property type="match status" value="1"/>
</dbReference>
<reference evidence="17" key="3">
    <citation type="submission" date="2024-02" db="EMBL/GenBank/DDBJ databases">
        <title>Comparative genomics of Cryptococcus and Kwoniella reveals pathogenesis evolution and contrasting modes of karyotype evolution via chromosome fusion or intercentromeric recombination.</title>
        <authorList>
            <person name="Coelho M.A."/>
            <person name="David-Palma M."/>
            <person name="Shea T."/>
            <person name="Bowers K."/>
            <person name="McGinley-Smith S."/>
            <person name="Mohammad A.W."/>
            <person name="Gnirke A."/>
            <person name="Yurkov A.M."/>
            <person name="Nowrousian M."/>
            <person name="Sun S."/>
            <person name="Cuomo C.A."/>
            <person name="Heitman J."/>
        </authorList>
    </citation>
    <scope>NUCLEOTIDE SEQUENCE</scope>
    <source>
        <strain evidence="17">CBS 10117</strain>
    </source>
</reference>
<dbReference type="Gene3D" id="3.40.50.300">
    <property type="entry name" value="P-loop containing nucleotide triphosphate hydrolases"/>
    <property type="match status" value="1"/>
</dbReference>
<evidence type="ECO:0000259" key="15">
    <source>
        <dbReference type="SMART" id="SM01024"/>
    </source>
</evidence>
<keyword evidence="10" id="KW-0472">Membrane</keyword>
<evidence type="ECO:0000313" key="16">
    <source>
        <dbReference type="EMBL" id="OBR83974.1"/>
    </source>
</evidence>
<reference evidence="17" key="2">
    <citation type="submission" date="2013-07" db="EMBL/GenBank/DDBJ databases">
        <authorList>
            <consortium name="The Broad Institute Genome Sequencing Platform"/>
            <person name="Cuomo C."/>
            <person name="Litvintseva A."/>
            <person name="Chen Y."/>
            <person name="Heitman J."/>
            <person name="Sun S."/>
            <person name="Springer D."/>
            <person name="Dromer F."/>
            <person name="Young S.K."/>
            <person name="Zeng Q."/>
            <person name="Gargeya S."/>
            <person name="Fitzgerald M."/>
            <person name="Abouelleil A."/>
            <person name="Alvarado L."/>
            <person name="Berlin A.M."/>
            <person name="Chapman S.B."/>
            <person name="Dewar J."/>
            <person name="Goldberg J."/>
            <person name="Griggs A."/>
            <person name="Gujja S."/>
            <person name="Hansen M."/>
            <person name="Howarth C."/>
            <person name="Imamovic A."/>
            <person name="Larimer J."/>
            <person name="McCowan C."/>
            <person name="Murphy C."/>
            <person name="Pearson M."/>
            <person name="Priest M."/>
            <person name="Roberts A."/>
            <person name="Saif S."/>
            <person name="Shea T."/>
            <person name="Sykes S."/>
            <person name="Wortman J."/>
            <person name="Nusbaum C."/>
            <person name="Birren B."/>
        </authorList>
    </citation>
    <scope>NUCLEOTIDE SEQUENCE</scope>
    <source>
        <strain evidence="17">CBS 10117</strain>
    </source>
</reference>
<evidence type="ECO:0000256" key="13">
    <source>
        <dbReference type="SAM" id="MobiDB-lite"/>
    </source>
</evidence>
<gene>
    <name evidence="16" type="ORF">I303_06261</name>
    <name evidence="17" type="ORF">I303_106242</name>
</gene>
<feature type="region of interest" description="Disordered" evidence="13">
    <location>
        <begin position="479"/>
        <end position="506"/>
    </location>
</feature>
<evidence type="ECO:0000256" key="6">
    <source>
        <dbReference type="ARBA" id="ARBA00022801"/>
    </source>
</evidence>
<evidence type="ECO:0000256" key="12">
    <source>
        <dbReference type="RuleBase" id="RU003651"/>
    </source>
</evidence>
<comment type="similarity">
    <text evidence="2">Belongs to the AAA ATPase family. BCS1 subfamily.</text>
</comment>
<dbReference type="GO" id="GO:0016887">
    <property type="term" value="F:ATP hydrolysis activity"/>
    <property type="evidence" value="ECO:0007669"/>
    <property type="project" value="InterPro"/>
</dbReference>